<reference evidence="2" key="1">
    <citation type="submission" date="2021-06" db="EMBL/GenBank/DDBJ databases">
        <title>Parelaphostrongylus tenuis whole genome reference sequence.</title>
        <authorList>
            <person name="Garwood T.J."/>
            <person name="Larsen P.A."/>
            <person name="Fountain-Jones N.M."/>
            <person name="Garbe J.R."/>
            <person name="Macchietto M.G."/>
            <person name="Kania S.A."/>
            <person name="Gerhold R.W."/>
            <person name="Richards J.E."/>
            <person name="Wolf T.M."/>
        </authorList>
    </citation>
    <scope>NUCLEOTIDE SEQUENCE</scope>
    <source>
        <strain evidence="2">MNPRO001-30</strain>
        <tissue evidence="2">Meninges</tissue>
    </source>
</reference>
<feature type="compositionally biased region" description="Acidic residues" evidence="1">
    <location>
        <begin position="201"/>
        <end position="210"/>
    </location>
</feature>
<gene>
    <name evidence="2" type="ORF">KIN20_022357</name>
</gene>
<feature type="compositionally biased region" description="Basic and acidic residues" evidence="1">
    <location>
        <begin position="14"/>
        <end position="37"/>
    </location>
</feature>
<protein>
    <submittedName>
        <fullName evidence="2">Uncharacterized protein</fullName>
    </submittedName>
</protein>
<evidence type="ECO:0000256" key="1">
    <source>
        <dbReference type="SAM" id="MobiDB-lite"/>
    </source>
</evidence>
<feature type="compositionally biased region" description="Low complexity" evidence="1">
    <location>
        <begin position="49"/>
        <end position="61"/>
    </location>
</feature>
<feature type="compositionally biased region" description="Basic and acidic residues" evidence="1">
    <location>
        <begin position="159"/>
        <end position="171"/>
    </location>
</feature>
<dbReference type="Proteomes" id="UP001196413">
    <property type="component" value="Unassembled WGS sequence"/>
</dbReference>
<comment type="caution">
    <text evidence="2">The sequence shown here is derived from an EMBL/GenBank/DDBJ whole genome shotgun (WGS) entry which is preliminary data.</text>
</comment>
<dbReference type="AlphaFoldDB" id="A0AAD5MVD7"/>
<evidence type="ECO:0000313" key="2">
    <source>
        <dbReference type="EMBL" id="KAJ1362703.1"/>
    </source>
</evidence>
<dbReference type="EMBL" id="JAHQIW010004522">
    <property type="protein sequence ID" value="KAJ1362703.1"/>
    <property type="molecule type" value="Genomic_DNA"/>
</dbReference>
<feature type="region of interest" description="Disordered" evidence="1">
    <location>
        <begin position="1"/>
        <end position="87"/>
    </location>
</feature>
<accession>A0AAD5MVD7</accession>
<feature type="region of interest" description="Disordered" evidence="1">
    <location>
        <begin position="155"/>
        <end position="210"/>
    </location>
</feature>
<evidence type="ECO:0000313" key="3">
    <source>
        <dbReference type="Proteomes" id="UP001196413"/>
    </source>
</evidence>
<organism evidence="2 3">
    <name type="scientific">Parelaphostrongylus tenuis</name>
    <name type="common">Meningeal worm</name>
    <dbReference type="NCBI Taxonomy" id="148309"/>
    <lineage>
        <taxon>Eukaryota</taxon>
        <taxon>Metazoa</taxon>
        <taxon>Ecdysozoa</taxon>
        <taxon>Nematoda</taxon>
        <taxon>Chromadorea</taxon>
        <taxon>Rhabditida</taxon>
        <taxon>Rhabditina</taxon>
        <taxon>Rhabditomorpha</taxon>
        <taxon>Strongyloidea</taxon>
        <taxon>Metastrongylidae</taxon>
        <taxon>Parelaphostrongylus</taxon>
    </lineage>
</organism>
<keyword evidence="3" id="KW-1185">Reference proteome</keyword>
<name>A0AAD5MVD7_PARTN</name>
<sequence length="258" mass="29381">MNRDQAAVPTEGSSRNDRSRSPHRESLHPWDKMREPPKSVLYPADVQYFRQSQSSRFASSKSRSKPTPGKPSQSRVSSDSREVIKSKANRIKVVRILMQAFRGRLNACKGGQKAHSPPKFMAGLTPKDRDLETFAHNQTTPKGRVREPWTVEYFLSRPQRSEQGGKLDSEKTKKKKKKHHSEMNIQRMGKENRRTSSLDLNEADNDGEDSITMEGDVRRVLFDTSDGMVVDKVDDGDANSPMEKQLIHLFTILKCPLF</sequence>
<proteinExistence type="predicted"/>